<dbReference type="NCBIfam" id="TIGR02595">
    <property type="entry name" value="PEP_CTERM"/>
    <property type="match status" value="1"/>
</dbReference>
<evidence type="ECO:0000313" key="3">
    <source>
        <dbReference type="Proteomes" id="UP000503336"/>
    </source>
</evidence>
<evidence type="ECO:0000256" key="1">
    <source>
        <dbReference type="SAM" id="Phobius"/>
    </source>
</evidence>
<keyword evidence="3" id="KW-1185">Reference proteome</keyword>
<sequence length="220" mass="22313">MTLSAAGAAHAVSFGVVGVSSSNTTATVDFSYDGIDTLTIDIMNTASVSPDPIVTGFAFNAPTDVAGISGFTATGTQGNANWFEFLEPDDINTPGNNGQFDIGATTANNAPNNFNSGINGGSTNFGIAANDTGSFTFTLTGDATFLAGLTADSFLSLNSTGGNNAFPFAVRFQQLDDNGVTSDIAFGGPTTVVPVPAALPLFLTALAGLSFASRRRRNAA</sequence>
<feature type="transmembrane region" description="Helical" evidence="1">
    <location>
        <begin position="192"/>
        <end position="212"/>
    </location>
</feature>
<keyword evidence="1" id="KW-0812">Transmembrane</keyword>
<reference evidence="2 3" key="1">
    <citation type="submission" date="2020-02" db="EMBL/GenBank/DDBJ databases">
        <title>complete genome sequence of Rhodobacteraceae bacterium.</title>
        <authorList>
            <person name="Park J."/>
            <person name="Kim Y.-S."/>
            <person name="Kim K.-H."/>
        </authorList>
    </citation>
    <scope>NUCLEOTIDE SEQUENCE [LARGE SCALE GENOMIC DNA]</scope>
    <source>
        <strain evidence="2 3">RR4-56</strain>
    </source>
</reference>
<name>A0A7M3T790_9RHOB</name>
<evidence type="ECO:0000313" key="2">
    <source>
        <dbReference type="EMBL" id="QIE57871.1"/>
    </source>
</evidence>
<proteinExistence type="predicted"/>
<dbReference type="KEGG" id="hdh:G5B40_12595"/>
<gene>
    <name evidence="2" type="ORF">G5B40_12595</name>
</gene>
<organism evidence="2 3">
    <name type="scientific">Pikeienuella piscinae</name>
    <dbReference type="NCBI Taxonomy" id="2748098"/>
    <lineage>
        <taxon>Bacteria</taxon>
        <taxon>Pseudomonadati</taxon>
        <taxon>Pseudomonadota</taxon>
        <taxon>Alphaproteobacteria</taxon>
        <taxon>Rhodobacterales</taxon>
        <taxon>Paracoccaceae</taxon>
        <taxon>Pikeienuella</taxon>
    </lineage>
</organism>
<accession>A0A7M3T790</accession>
<keyword evidence="1" id="KW-1133">Transmembrane helix</keyword>
<dbReference type="InterPro" id="IPR013424">
    <property type="entry name" value="Ice-binding_C"/>
</dbReference>
<dbReference type="Proteomes" id="UP000503336">
    <property type="component" value="Chromosome"/>
</dbReference>
<protein>
    <submittedName>
        <fullName evidence="2">PEP-CTERM sorting domain-containing protein</fullName>
    </submittedName>
</protein>
<keyword evidence="1" id="KW-0472">Membrane</keyword>
<dbReference type="AlphaFoldDB" id="A0A7M3T790"/>
<dbReference type="EMBL" id="CP049056">
    <property type="protein sequence ID" value="QIE57871.1"/>
    <property type="molecule type" value="Genomic_DNA"/>
</dbReference>